<sequence>MAPTCSQPGGATAFGTAAELEAHQAAMHRWVCAVPVREKPGRVPEGDAVLVVPEQFAGRSALGGAGRVHRWRECGKVFPDERMLDLHYTETHDAIARQRQERGEKIFECFLPPEQCGKSFLTPKKRRLHLVEKHYYPVTYFFSIVNHGMNQIARTDGPAASLIRPPRNPPADDAPPKSPTRSRGHSNIGPPARPPPDVDVDMDGLAAKMASLESSLAFVPRAVGGQRRRARADMG</sequence>
<organism evidence="2 3">
    <name type="scientific">Vanrija humicola</name>
    <name type="common">Yeast</name>
    <name type="synonym">Cryptococcus humicola</name>
    <dbReference type="NCBI Taxonomy" id="5417"/>
    <lineage>
        <taxon>Eukaryota</taxon>
        <taxon>Fungi</taxon>
        <taxon>Dikarya</taxon>
        <taxon>Basidiomycota</taxon>
        <taxon>Agaricomycotina</taxon>
        <taxon>Tremellomycetes</taxon>
        <taxon>Trichosporonales</taxon>
        <taxon>Trichosporonaceae</taxon>
        <taxon>Vanrija</taxon>
    </lineage>
</organism>
<gene>
    <name evidence="2" type="ORF">VHUM_03507</name>
</gene>
<evidence type="ECO:0008006" key="4">
    <source>
        <dbReference type="Google" id="ProtNLM"/>
    </source>
</evidence>
<dbReference type="EMBL" id="QKWK01000010">
    <property type="protein sequence ID" value="TXT06034.1"/>
    <property type="molecule type" value="Genomic_DNA"/>
</dbReference>
<evidence type="ECO:0000313" key="2">
    <source>
        <dbReference type="EMBL" id="TXT06034.1"/>
    </source>
</evidence>
<feature type="compositionally biased region" description="Pro residues" evidence="1">
    <location>
        <begin position="166"/>
        <end position="178"/>
    </location>
</feature>
<dbReference type="PANTHER" id="PTHR21354:SF0">
    <property type="entry name" value="ZINC FINGER PROTEIN 511"/>
    <property type="match status" value="1"/>
</dbReference>
<feature type="region of interest" description="Disordered" evidence="1">
    <location>
        <begin position="159"/>
        <end position="203"/>
    </location>
</feature>
<reference evidence="2 3" key="1">
    <citation type="journal article" date="2019" name="PLoS Genet.">
        <title>Convergent evolution of linked mating-type loci in basidiomycete fungi.</title>
        <authorList>
            <person name="Sun S."/>
            <person name="Coelho M.A."/>
            <person name="Heitman J."/>
            <person name="Nowrousian M."/>
        </authorList>
    </citation>
    <scope>NUCLEOTIDE SEQUENCE [LARGE SCALE GENOMIC DNA]</scope>
    <source>
        <strain evidence="2 3">CBS 4282</strain>
    </source>
</reference>
<evidence type="ECO:0000313" key="3">
    <source>
        <dbReference type="Proteomes" id="UP000473826"/>
    </source>
</evidence>
<dbReference type="OrthoDB" id="18440at2759"/>
<name>A0A7D8V358_VANHU</name>
<comment type="caution">
    <text evidence="2">The sequence shown here is derived from an EMBL/GenBank/DDBJ whole genome shotgun (WGS) entry which is preliminary data.</text>
</comment>
<keyword evidence="3" id="KW-1185">Reference proteome</keyword>
<protein>
    <recommendedName>
        <fullName evidence="4">C2H2-type domain-containing protein</fullName>
    </recommendedName>
</protein>
<accession>A0A7D8V358</accession>
<proteinExistence type="predicted"/>
<dbReference type="Gene3D" id="3.30.160.60">
    <property type="entry name" value="Classic Zinc Finger"/>
    <property type="match status" value="1"/>
</dbReference>
<dbReference type="PANTHER" id="PTHR21354">
    <property type="entry name" value="ZINC FINGER PROTEIN 511"/>
    <property type="match status" value="1"/>
</dbReference>
<evidence type="ECO:0000256" key="1">
    <source>
        <dbReference type="SAM" id="MobiDB-lite"/>
    </source>
</evidence>
<dbReference type="InterPro" id="IPR039258">
    <property type="entry name" value="ZNF511"/>
</dbReference>
<dbReference type="Proteomes" id="UP000473826">
    <property type="component" value="Unassembled WGS sequence"/>
</dbReference>
<dbReference type="AlphaFoldDB" id="A0A7D8V358"/>